<feature type="region of interest" description="Disordered" evidence="5">
    <location>
        <begin position="1"/>
        <end position="35"/>
    </location>
</feature>
<comment type="caution">
    <text evidence="8">The sequence shown here is derived from an EMBL/GenBank/DDBJ whole genome shotgun (WGS) entry which is preliminary data.</text>
</comment>
<feature type="transmembrane region" description="Helical" evidence="6">
    <location>
        <begin position="304"/>
        <end position="324"/>
    </location>
</feature>
<dbReference type="PANTHER" id="PTHR23501">
    <property type="entry name" value="MAJOR FACILITATOR SUPERFAMILY"/>
    <property type="match status" value="1"/>
</dbReference>
<feature type="transmembrane region" description="Helical" evidence="6">
    <location>
        <begin position="468"/>
        <end position="492"/>
    </location>
</feature>
<organism evidence="8 9">
    <name type="scientific">Lithohypha guttulata</name>
    <dbReference type="NCBI Taxonomy" id="1690604"/>
    <lineage>
        <taxon>Eukaryota</taxon>
        <taxon>Fungi</taxon>
        <taxon>Dikarya</taxon>
        <taxon>Ascomycota</taxon>
        <taxon>Pezizomycotina</taxon>
        <taxon>Eurotiomycetes</taxon>
        <taxon>Chaetothyriomycetidae</taxon>
        <taxon>Chaetothyriales</taxon>
        <taxon>Trichomeriaceae</taxon>
        <taxon>Lithohypha</taxon>
    </lineage>
</organism>
<evidence type="ECO:0000256" key="2">
    <source>
        <dbReference type="ARBA" id="ARBA00022692"/>
    </source>
</evidence>
<accession>A0AAN7T1S9</accession>
<dbReference type="InterPro" id="IPR036259">
    <property type="entry name" value="MFS_trans_sf"/>
</dbReference>
<keyword evidence="4 6" id="KW-0472">Membrane</keyword>
<feature type="transmembrane region" description="Helical" evidence="6">
    <location>
        <begin position="378"/>
        <end position="397"/>
    </location>
</feature>
<feature type="transmembrane region" description="Helical" evidence="6">
    <location>
        <begin position="75"/>
        <end position="101"/>
    </location>
</feature>
<evidence type="ECO:0000259" key="7">
    <source>
        <dbReference type="PROSITE" id="PS50850"/>
    </source>
</evidence>
<evidence type="ECO:0000313" key="9">
    <source>
        <dbReference type="Proteomes" id="UP001309876"/>
    </source>
</evidence>
<feature type="transmembrane region" description="Helical" evidence="6">
    <location>
        <begin position="345"/>
        <end position="366"/>
    </location>
</feature>
<keyword evidence="3 6" id="KW-1133">Transmembrane helix</keyword>
<gene>
    <name evidence="8" type="ORF">LTR05_002031</name>
</gene>
<evidence type="ECO:0000256" key="5">
    <source>
        <dbReference type="SAM" id="MobiDB-lite"/>
    </source>
</evidence>
<evidence type="ECO:0000256" key="6">
    <source>
        <dbReference type="SAM" id="Phobius"/>
    </source>
</evidence>
<dbReference type="SUPFAM" id="SSF103473">
    <property type="entry name" value="MFS general substrate transporter"/>
    <property type="match status" value="1"/>
</dbReference>
<dbReference type="Proteomes" id="UP001309876">
    <property type="component" value="Unassembled WGS sequence"/>
</dbReference>
<dbReference type="InterPro" id="IPR020846">
    <property type="entry name" value="MFS_dom"/>
</dbReference>
<dbReference type="AlphaFoldDB" id="A0AAN7T1S9"/>
<dbReference type="EMBL" id="JAVRRJ010000002">
    <property type="protein sequence ID" value="KAK5087816.1"/>
    <property type="molecule type" value="Genomic_DNA"/>
</dbReference>
<dbReference type="PANTHER" id="PTHR23501:SF199">
    <property type="entry name" value="MFS EFFLUX TRANSPORTER INPD-RELATED"/>
    <property type="match status" value="1"/>
</dbReference>
<feature type="transmembrane region" description="Helical" evidence="6">
    <location>
        <begin position="432"/>
        <end position="456"/>
    </location>
</feature>
<name>A0AAN7T1S9_9EURO</name>
<proteinExistence type="predicted"/>
<evidence type="ECO:0000313" key="8">
    <source>
        <dbReference type="EMBL" id="KAK5087816.1"/>
    </source>
</evidence>
<dbReference type="Pfam" id="PF07690">
    <property type="entry name" value="MFS_1"/>
    <property type="match status" value="1"/>
</dbReference>
<dbReference type="InterPro" id="IPR011701">
    <property type="entry name" value="MFS"/>
</dbReference>
<feature type="transmembrane region" description="Helical" evidence="6">
    <location>
        <begin position="113"/>
        <end position="131"/>
    </location>
</feature>
<dbReference type="PRINTS" id="PR01036">
    <property type="entry name" value="TCRTETB"/>
</dbReference>
<dbReference type="PROSITE" id="PS50850">
    <property type="entry name" value="MFS"/>
    <property type="match status" value="1"/>
</dbReference>
<reference evidence="8 9" key="1">
    <citation type="submission" date="2023-08" db="EMBL/GenBank/DDBJ databases">
        <title>Black Yeasts Isolated from many extreme environments.</title>
        <authorList>
            <person name="Coleine C."/>
            <person name="Stajich J.E."/>
            <person name="Selbmann L."/>
        </authorList>
    </citation>
    <scope>NUCLEOTIDE SEQUENCE [LARGE SCALE GENOMIC DNA]</scope>
    <source>
        <strain evidence="8 9">CCFEE 5910</strain>
    </source>
</reference>
<feature type="transmembrane region" description="Helical" evidence="6">
    <location>
        <begin position="143"/>
        <end position="162"/>
    </location>
</feature>
<evidence type="ECO:0000256" key="3">
    <source>
        <dbReference type="ARBA" id="ARBA00022989"/>
    </source>
</evidence>
<feature type="transmembrane region" description="Helical" evidence="6">
    <location>
        <begin position="235"/>
        <end position="252"/>
    </location>
</feature>
<feature type="transmembrane region" description="Helical" evidence="6">
    <location>
        <begin position="273"/>
        <end position="292"/>
    </location>
</feature>
<dbReference type="Gene3D" id="1.20.1250.20">
    <property type="entry name" value="MFS general substrate transporter like domains"/>
    <property type="match status" value="1"/>
</dbReference>
<sequence length="571" mass="60627">MSTTTATQEEAVGETALKTSTEKQKQSSALPEDTMVNDATATDNAVVGQPSETLEVEEPVHESADNITYPTGAKLWLTMLSLCIAMFLYGLDLTIVSVAVPPLTDQFHTVSDLGWYSAAYGLTCSAFVFVFGKAYTVFATKSVFLFGLITFEIGSLICTTAQTSKAFIVGRAVAGLGASAYGGGSLKILKDLFPLSRQAFMVGVMGASQCLGLVSAPVVGGVLTDRFSWRACFGVNLPLGVICIIFTFFAFSSAGEPPNTTLSIKEKLRRMDLFSTALAVPAITALLMALQWGGVKYGWSDARIIVLFILFGVLFSAFIFLQYYRGDKATVPPRIMKQRSIIGAMWFNSCCSGILAMTEYYMSIYYQGVRGFTPTKAGLLALPMLAGLTVASLLGAAGTSMIGYYTPFLFATSVLGPIASGLLTTIDLDGSIVKAAALLGFVGAAIGFGIQAPLVATQATLSSKDVSIGAAILLFGGGLGSAFWICISVTLFQNRITEEIKKYSPGTDPKTLETVGLSDIRSFIGSNNLRNVLIGYNEAVVQTLYLPLGLSLLTLAGTLSMEVKSIKKKQS</sequence>
<feature type="transmembrane region" description="Helical" evidence="6">
    <location>
        <begin position="201"/>
        <end position="223"/>
    </location>
</feature>
<dbReference type="GO" id="GO:0005886">
    <property type="term" value="C:plasma membrane"/>
    <property type="evidence" value="ECO:0007669"/>
    <property type="project" value="TreeGrafter"/>
</dbReference>
<dbReference type="Gene3D" id="1.20.1720.10">
    <property type="entry name" value="Multidrug resistance protein D"/>
    <property type="match status" value="1"/>
</dbReference>
<dbReference type="GO" id="GO:0022857">
    <property type="term" value="F:transmembrane transporter activity"/>
    <property type="evidence" value="ECO:0007669"/>
    <property type="project" value="InterPro"/>
</dbReference>
<keyword evidence="9" id="KW-1185">Reference proteome</keyword>
<comment type="subcellular location">
    <subcellularLocation>
        <location evidence="1">Membrane</location>
        <topology evidence="1">Multi-pass membrane protein</topology>
    </subcellularLocation>
</comment>
<protein>
    <recommendedName>
        <fullName evidence="7">Major facilitator superfamily (MFS) profile domain-containing protein</fullName>
    </recommendedName>
</protein>
<dbReference type="CDD" id="cd17502">
    <property type="entry name" value="MFS_Azr1_MDR_like"/>
    <property type="match status" value="1"/>
</dbReference>
<evidence type="ECO:0000256" key="4">
    <source>
        <dbReference type="ARBA" id="ARBA00023136"/>
    </source>
</evidence>
<feature type="transmembrane region" description="Helical" evidence="6">
    <location>
        <begin position="404"/>
        <end position="426"/>
    </location>
</feature>
<keyword evidence="2 6" id="KW-0812">Transmembrane</keyword>
<feature type="domain" description="Major facilitator superfamily (MFS) profile" evidence="7">
    <location>
        <begin position="78"/>
        <end position="566"/>
    </location>
</feature>
<evidence type="ECO:0000256" key="1">
    <source>
        <dbReference type="ARBA" id="ARBA00004141"/>
    </source>
</evidence>